<reference evidence="7 8" key="1">
    <citation type="submission" date="2013-04" db="EMBL/GenBank/DDBJ databases">
        <title>Oceanococcus atlanticus 22II-S10r2 Genome Sequencing.</title>
        <authorList>
            <person name="Lai Q."/>
            <person name="Li G."/>
            <person name="Shao Z."/>
        </authorList>
    </citation>
    <scope>NUCLEOTIDE SEQUENCE [LARGE SCALE GENOMIC DNA]</scope>
    <source>
        <strain evidence="7 8">22II-S10r2</strain>
    </source>
</reference>
<dbReference type="RefSeq" id="WP_083559001.1">
    <property type="nucleotide sequence ID" value="NZ_AQQV01000001.1"/>
</dbReference>
<comment type="caution">
    <text evidence="7">The sequence shown here is derived from an EMBL/GenBank/DDBJ whole genome shotgun (WGS) entry which is preliminary data.</text>
</comment>
<dbReference type="Pfam" id="PF13193">
    <property type="entry name" value="AMP-binding_C"/>
    <property type="match status" value="1"/>
</dbReference>
<sequence>MTQPLWTPDSTRIEDAALSAFCTRYQSEHPQLNTRDYAEVQRWSLEQADSFWSALWDFCEVIGEREGPVREGQGMPGTRFFPQAQLNFAENLLERGDDEAIAVRFLGEDGERASLTRGEIRRKVASLADHLRRSGLQPGERVAAMMPNRPETLIAMLATASLGAVWSSCSPDFGLGGVLDRFGQIEPAVLLTCAGYVYGGKSFDTREKASQILDKLPSVRRAIMLGNDVPQGFEPWSALMDRQDEPLYYRRMPFNAPLYILYSSGTTGAPKCIVHGIGGTLLQHLKEHRLQADIRPGDRVFYYSTCGWMMWNWLVSALASEACVLLFDGSPFEPSPQALFDYMDETDATFFGVSAKYIDALKVRGVCPRESHRLDHLRALASTGSPLVPESFDYIYRDIKRDIAVQSISGGTDIVSCFVLGNPWSPVYSGQIQGPGLGMDVDVCDDEGRSSAVGVKGDLVCRSPFPCMPIGFWNDPDGQRYRNAYFNTFPGIWHHGDFAEKTAQGGLIIHGRSDATLNPGGVRIGTAEIYRQVEQIPAVIESLAVGQNWRDDVRVVLFVVLAEGQALDDALEADIRDRIRRGASPRHVPARIVAVADLPRTRSGKLAELAVRAVIQGEAVKNLNALANPESLEAFKDIPSLKR</sequence>
<dbReference type="Proteomes" id="UP000192342">
    <property type="component" value="Unassembled WGS sequence"/>
</dbReference>
<organism evidence="7 8">
    <name type="scientific">Oceanococcus atlanticus</name>
    <dbReference type="NCBI Taxonomy" id="1317117"/>
    <lineage>
        <taxon>Bacteria</taxon>
        <taxon>Pseudomonadati</taxon>
        <taxon>Pseudomonadota</taxon>
        <taxon>Gammaproteobacteria</taxon>
        <taxon>Chromatiales</taxon>
        <taxon>Oceanococcaceae</taxon>
        <taxon>Oceanococcus</taxon>
    </lineage>
</organism>
<dbReference type="OrthoDB" id="9803968at2"/>
<dbReference type="InterPro" id="IPR005914">
    <property type="entry name" value="Acac_CoA_synth"/>
</dbReference>
<dbReference type="SUPFAM" id="SSF56801">
    <property type="entry name" value="Acetyl-CoA synthetase-like"/>
    <property type="match status" value="1"/>
</dbReference>
<dbReference type="CDD" id="cd05943">
    <property type="entry name" value="AACS"/>
    <property type="match status" value="1"/>
</dbReference>
<feature type="domain" description="AMP-binding enzyme C-terminal" evidence="6">
    <location>
        <begin position="535"/>
        <end position="605"/>
    </location>
</feature>
<dbReference type="NCBIfam" id="TIGR01217">
    <property type="entry name" value="ac_ac_CoA_syn"/>
    <property type="match status" value="1"/>
</dbReference>
<dbReference type="EMBL" id="AQQV01000001">
    <property type="protein sequence ID" value="ORE88349.1"/>
    <property type="molecule type" value="Genomic_DNA"/>
</dbReference>
<dbReference type="PROSITE" id="PS00455">
    <property type="entry name" value="AMP_BINDING"/>
    <property type="match status" value="1"/>
</dbReference>
<feature type="domain" description="AMP-dependent synthetase/ligase" evidence="5">
    <location>
        <begin position="99"/>
        <end position="464"/>
    </location>
</feature>
<dbReference type="AlphaFoldDB" id="A0A1Y1SGM8"/>
<keyword evidence="2" id="KW-0436">Ligase</keyword>
<dbReference type="PANTHER" id="PTHR42921">
    <property type="entry name" value="ACETOACETYL-COA SYNTHETASE"/>
    <property type="match status" value="1"/>
</dbReference>
<evidence type="ECO:0000256" key="2">
    <source>
        <dbReference type="ARBA" id="ARBA00022598"/>
    </source>
</evidence>
<dbReference type="InterPro" id="IPR042099">
    <property type="entry name" value="ANL_N_sf"/>
</dbReference>
<keyword evidence="3" id="KW-0547">Nucleotide-binding</keyword>
<dbReference type="InterPro" id="IPR045851">
    <property type="entry name" value="AMP-bd_C_sf"/>
</dbReference>
<dbReference type="Pfam" id="PF00501">
    <property type="entry name" value="AMP-binding"/>
    <property type="match status" value="1"/>
</dbReference>
<dbReference type="Gene3D" id="3.40.50.12780">
    <property type="entry name" value="N-terminal domain of ligase-like"/>
    <property type="match status" value="1"/>
</dbReference>
<gene>
    <name evidence="7" type="ORF">ATO7_00700</name>
</gene>
<dbReference type="InterPro" id="IPR000873">
    <property type="entry name" value="AMP-dep_synth/lig_dom"/>
</dbReference>
<dbReference type="GO" id="GO:0030729">
    <property type="term" value="F:acetoacetate-CoA ligase activity"/>
    <property type="evidence" value="ECO:0007669"/>
    <property type="project" value="InterPro"/>
</dbReference>
<dbReference type="Gene3D" id="3.30.300.30">
    <property type="match status" value="1"/>
</dbReference>
<keyword evidence="4" id="KW-0067">ATP-binding</keyword>
<evidence type="ECO:0000313" key="8">
    <source>
        <dbReference type="Proteomes" id="UP000192342"/>
    </source>
</evidence>
<dbReference type="GO" id="GO:0006629">
    <property type="term" value="P:lipid metabolic process"/>
    <property type="evidence" value="ECO:0007669"/>
    <property type="project" value="InterPro"/>
</dbReference>
<accession>A0A1Y1SGM8</accession>
<evidence type="ECO:0000259" key="6">
    <source>
        <dbReference type="Pfam" id="PF13193"/>
    </source>
</evidence>
<evidence type="ECO:0000259" key="5">
    <source>
        <dbReference type="Pfam" id="PF00501"/>
    </source>
</evidence>
<evidence type="ECO:0000256" key="1">
    <source>
        <dbReference type="ARBA" id="ARBA00006432"/>
    </source>
</evidence>
<name>A0A1Y1SGM8_9GAMM</name>
<dbReference type="NCBIfam" id="NF002937">
    <property type="entry name" value="PRK03584.1"/>
    <property type="match status" value="1"/>
</dbReference>
<evidence type="ECO:0000256" key="4">
    <source>
        <dbReference type="ARBA" id="ARBA00022840"/>
    </source>
</evidence>
<evidence type="ECO:0000256" key="3">
    <source>
        <dbReference type="ARBA" id="ARBA00022741"/>
    </source>
</evidence>
<proteinExistence type="inferred from homology"/>
<dbReference type="STRING" id="1317117.ATO7_00700"/>
<comment type="similarity">
    <text evidence="1">Belongs to the ATP-dependent AMP-binding enzyme family.</text>
</comment>
<dbReference type="GO" id="GO:0005524">
    <property type="term" value="F:ATP binding"/>
    <property type="evidence" value="ECO:0007669"/>
    <property type="project" value="UniProtKB-KW"/>
</dbReference>
<dbReference type="InterPro" id="IPR025110">
    <property type="entry name" value="AMP-bd_C"/>
</dbReference>
<protein>
    <submittedName>
        <fullName evidence="7">Acetoacetyl-CoA synthase</fullName>
    </submittedName>
</protein>
<dbReference type="InterPro" id="IPR020845">
    <property type="entry name" value="AMP-binding_CS"/>
</dbReference>
<keyword evidence="8" id="KW-1185">Reference proteome</keyword>
<dbReference type="PANTHER" id="PTHR42921:SF1">
    <property type="entry name" value="ACETOACETYL-COA SYNTHETASE"/>
    <property type="match status" value="1"/>
</dbReference>
<evidence type="ECO:0000313" key="7">
    <source>
        <dbReference type="EMBL" id="ORE88349.1"/>
    </source>
</evidence>